<dbReference type="InterPro" id="IPR006829">
    <property type="entry name" value="LXG_dom"/>
</dbReference>
<dbReference type="GO" id="GO:0005576">
    <property type="term" value="C:extracellular region"/>
    <property type="evidence" value="ECO:0007669"/>
    <property type="project" value="UniProtKB-SubCell"/>
</dbReference>
<accession>Q62XK9</accession>
<dbReference type="GeneID" id="92862488"/>
<comment type="subcellular location">
    <subcellularLocation>
        <location evidence="1">Secreted</location>
    </subcellularLocation>
</comment>
<keyword evidence="2" id="KW-0964">Secreted</keyword>
<gene>
    <name evidence="6" type="ordered locus">BL00083</name>
</gene>
<protein>
    <submittedName>
        <fullName evidence="6">Transposase protein</fullName>
    </submittedName>
</protein>
<evidence type="ECO:0000256" key="4">
    <source>
        <dbReference type="SAM" id="Coils"/>
    </source>
</evidence>
<dbReference type="Pfam" id="PF14449">
    <property type="entry name" value="PT-TG"/>
    <property type="match status" value="1"/>
</dbReference>
<evidence type="ECO:0000313" key="6">
    <source>
        <dbReference type="EMBL" id="AAU22499.1"/>
    </source>
</evidence>
<dbReference type="Pfam" id="PF04740">
    <property type="entry name" value="LXG"/>
    <property type="match status" value="1"/>
</dbReference>
<evidence type="ECO:0000256" key="1">
    <source>
        <dbReference type="ARBA" id="ARBA00004613"/>
    </source>
</evidence>
<sequence length="519" mass="57835">MKTLDVQALHNAIDQTLEQLKQQSDEIAKVKKAVEGITSLDDALKGKGGDAIRAFYEECHTPFLQFYDTFIEEYSSALKKMKSALNSLEPNHNGFISQSFLGHELENGLNAADRTTKHLVSKTNATIAKVSHIVDLPDLNDSGFHEQNQKALKEISTTLEKLHAFDRGQTNALKTAENDLETMQRYMARLEKMYTGPKIEITGYQKGSILKPDEMDTLSGNQETAMGVMLKKVGDKEDADINTLADPDRLKKLATQVSKKVYTDEELENLSEKELEKLKKVYKYVNGHKYCYYLDGKYVVGIQLVDDPPAEDKEVSDLEKYSRIGLELLGESDFERAALGYDPDTYKKLSLFERFEAAVNLTPPLRIVKWIRKGDKLAKVSKVDKGAKTAGDVGKKTAPVATKEKNTKLGSITGYKFKKGIDLDFRGTGKTYKDALDEAFKRTGVPKKEFKVTKWGKDENGKSFPVEWRSKNGAEVNIDVGHTKNGPDVPHTGYQTAGKRGGGGAIRGHILVDSVPINR</sequence>
<feature type="domain" description="LXG" evidence="5">
    <location>
        <begin position="1"/>
        <end position="235"/>
    </location>
</feature>
<proteinExistence type="inferred from homology"/>
<dbReference type="PROSITE" id="PS51756">
    <property type="entry name" value="LXG"/>
    <property type="match status" value="1"/>
</dbReference>
<evidence type="ECO:0000259" key="5">
    <source>
        <dbReference type="PROSITE" id="PS51756"/>
    </source>
</evidence>
<dbReference type="eggNOG" id="COG5444">
    <property type="taxonomic scope" value="Bacteria"/>
</dbReference>
<accession>Q65M69</accession>
<dbReference type="InterPro" id="IPR029103">
    <property type="entry name" value="Ntox47"/>
</dbReference>
<dbReference type="HOGENOM" id="CLU_023665_2_1_9"/>
<dbReference type="Proteomes" id="UP000000606">
    <property type="component" value="Chromosome"/>
</dbReference>
<dbReference type="KEGG" id="bli:BL00083"/>
<dbReference type="EMBL" id="CP000002">
    <property type="protein sequence ID" value="AAU22499.1"/>
    <property type="molecule type" value="Genomic_DNA"/>
</dbReference>
<dbReference type="RefSeq" id="WP_011197679.1">
    <property type="nucleotide sequence ID" value="NC_006270.3"/>
</dbReference>
<dbReference type="AlphaFoldDB" id="Q65M69"/>
<comment type="similarity">
    <text evidence="3">In the N-terminal section; belongs to the LXG family.</text>
</comment>
<keyword evidence="7" id="KW-1185">Reference proteome</keyword>
<organism evidence="6 7">
    <name type="scientific">Bacillus licheniformis (strain ATCC 14580 / DSM 13 / JCM 2505 / CCUG 7422 / NBRC 12200 / NCIMB 9375 / NCTC 10341 / NRRL NRS-1264 / Gibson 46)</name>
    <dbReference type="NCBI Taxonomy" id="279010"/>
    <lineage>
        <taxon>Bacteria</taxon>
        <taxon>Bacillati</taxon>
        <taxon>Bacillota</taxon>
        <taxon>Bacilli</taxon>
        <taxon>Bacillales</taxon>
        <taxon>Bacillaceae</taxon>
        <taxon>Bacillus</taxon>
    </lineage>
</organism>
<dbReference type="InterPro" id="IPR027797">
    <property type="entry name" value="PT-TG_dom"/>
</dbReference>
<reference evidence="6 7" key="1">
    <citation type="journal article" date="2004" name="Genome Biol.">
        <title>Complete genome sequence of the industrial bacterium Bacillus licheniformis and comparisons with closely related Bacillus species.</title>
        <authorList>
            <person name="Rey M.W."/>
            <person name="Ramaiya P."/>
            <person name="Nelson B.A."/>
            <person name="Brody-Karpin S.D."/>
            <person name="Zaretsky E.J."/>
            <person name="Tang M."/>
            <person name="Lopez de Leon A."/>
            <person name="Xiang H."/>
            <person name="Gusti V."/>
            <person name="Clausen I.G."/>
            <person name="Olsen P.B."/>
            <person name="Rasmussen M.D."/>
            <person name="Andersen J.T."/>
            <person name="Jorgensen P.L."/>
            <person name="Larsen T.S."/>
            <person name="Sorokin A."/>
            <person name="Bolotin A."/>
            <person name="Lapidus A."/>
            <person name="Galleron N."/>
            <person name="Ehrlich S.D."/>
            <person name="Berka R.M."/>
        </authorList>
    </citation>
    <scope>NUCLEOTIDE SEQUENCE [LARGE SCALE GENOMIC DNA]</scope>
    <source>
        <strain evidence="7">ATCC 14580 / DSM 13 / JCM 2505 / CCUG 7422 / NBRC 12200 / NCIMB 9375 / NCTC 10341 / NRRL NRS-1264 / Gibson 46</strain>
    </source>
</reference>
<evidence type="ECO:0000256" key="2">
    <source>
        <dbReference type="ARBA" id="ARBA00022525"/>
    </source>
</evidence>
<keyword evidence="4" id="KW-0175">Coiled coil</keyword>
<dbReference type="PATRIC" id="fig|279010.13.peg.906"/>
<accession>K4EEI3</accession>
<dbReference type="Pfam" id="PF15540">
    <property type="entry name" value="Ntox47"/>
    <property type="match status" value="1"/>
</dbReference>
<evidence type="ECO:0000256" key="3">
    <source>
        <dbReference type="ARBA" id="ARBA00034117"/>
    </source>
</evidence>
<evidence type="ECO:0000313" key="7">
    <source>
        <dbReference type="Proteomes" id="UP000000606"/>
    </source>
</evidence>
<name>Q65M69_BACLD</name>
<dbReference type="KEGG" id="bld:BLi00935"/>
<feature type="coiled-coil region" evidence="4">
    <location>
        <begin position="6"/>
        <end position="33"/>
    </location>
</feature>